<dbReference type="PANTHER" id="PTHR36733:SF1">
    <property type="entry name" value="CELL WALL PROTEIN-RELATED"/>
    <property type="match status" value="1"/>
</dbReference>
<feature type="chain" id="PRO_5033023379" description="Cell wall protein" evidence="2">
    <location>
        <begin position="27"/>
        <end position="108"/>
    </location>
</feature>
<feature type="region of interest" description="Disordered" evidence="1">
    <location>
        <begin position="87"/>
        <end position="108"/>
    </location>
</feature>
<sequence>MARGGYLCFLLLLNTLLPLNFVGTLAGRPPPTDKKDTECIGKQEGSVLIPGVGRYMAGSHELPGFTGLDNSIPAAIHPRYLPGNDDTFVPNPGYEVPNPANGGSYRQP</sequence>
<dbReference type="InterPro" id="IPR034565">
    <property type="entry name" value="Put_cell_wall"/>
</dbReference>
<proteinExistence type="predicted"/>
<dbReference type="PANTHER" id="PTHR36733">
    <property type="entry name" value="CELL WALL PROTEIN-RELATED"/>
    <property type="match status" value="1"/>
</dbReference>
<evidence type="ECO:0000256" key="2">
    <source>
        <dbReference type="SAM" id="SignalP"/>
    </source>
</evidence>
<protein>
    <recommendedName>
        <fullName evidence="5">Cell wall protein</fullName>
    </recommendedName>
</protein>
<keyword evidence="2" id="KW-0732">Signal</keyword>
<evidence type="ECO:0000256" key="1">
    <source>
        <dbReference type="SAM" id="MobiDB-lite"/>
    </source>
</evidence>
<dbReference type="AlphaFoldDB" id="A0A835VJT5"/>
<dbReference type="Proteomes" id="UP000639772">
    <property type="component" value="Chromosome 1"/>
</dbReference>
<name>A0A835VJT5_VANPL</name>
<dbReference type="OrthoDB" id="1931827at2759"/>
<accession>A0A835VJT5</accession>
<gene>
    <name evidence="3" type="ORF">HPP92_001589</name>
</gene>
<evidence type="ECO:0008006" key="5">
    <source>
        <dbReference type="Google" id="ProtNLM"/>
    </source>
</evidence>
<evidence type="ECO:0000313" key="4">
    <source>
        <dbReference type="Proteomes" id="UP000639772"/>
    </source>
</evidence>
<reference evidence="3 4" key="1">
    <citation type="journal article" date="2020" name="Nat. Food">
        <title>A phased Vanilla planifolia genome enables genetic improvement of flavour and production.</title>
        <authorList>
            <person name="Hasing T."/>
            <person name="Tang H."/>
            <person name="Brym M."/>
            <person name="Khazi F."/>
            <person name="Huang T."/>
            <person name="Chambers A.H."/>
        </authorList>
    </citation>
    <scope>NUCLEOTIDE SEQUENCE [LARGE SCALE GENOMIC DNA]</scope>
    <source>
        <tissue evidence="3">Leaf</tissue>
    </source>
</reference>
<evidence type="ECO:0000313" key="3">
    <source>
        <dbReference type="EMBL" id="KAG0501517.1"/>
    </source>
</evidence>
<dbReference type="EMBL" id="JADCNM010000001">
    <property type="protein sequence ID" value="KAG0501517.1"/>
    <property type="molecule type" value="Genomic_DNA"/>
</dbReference>
<feature type="signal peptide" evidence="2">
    <location>
        <begin position="1"/>
        <end position="26"/>
    </location>
</feature>
<comment type="caution">
    <text evidence="3">The sequence shown here is derived from an EMBL/GenBank/DDBJ whole genome shotgun (WGS) entry which is preliminary data.</text>
</comment>
<organism evidence="3 4">
    <name type="scientific">Vanilla planifolia</name>
    <name type="common">Vanilla</name>
    <dbReference type="NCBI Taxonomy" id="51239"/>
    <lineage>
        <taxon>Eukaryota</taxon>
        <taxon>Viridiplantae</taxon>
        <taxon>Streptophyta</taxon>
        <taxon>Embryophyta</taxon>
        <taxon>Tracheophyta</taxon>
        <taxon>Spermatophyta</taxon>
        <taxon>Magnoliopsida</taxon>
        <taxon>Liliopsida</taxon>
        <taxon>Asparagales</taxon>
        <taxon>Orchidaceae</taxon>
        <taxon>Vanilloideae</taxon>
        <taxon>Vanilleae</taxon>
        <taxon>Vanilla</taxon>
    </lineage>
</organism>